<evidence type="ECO:0000256" key="4">
    <source>
        <dbReference type="ARBA" id="ARBA00022692"/>
    </source>
</evidence>
<keyword evidence="7" id="KW-0406">Ion transport</keyword>
<keyword evidence="13" id="KW-1185">Reference proteome</keyword>
<feature type="region of interest" description="Disordered" evidence="9">
    <location>
        <begin position="108"/>
        <end position="130"/>
    </location>
</feature>
<keyword evidence="6 10" id="KW-1133">Transmembrane helix</keyword>
<feature type="transmembrane region" description="Helical" evidence="10">
    <location>
        <begin position="25"/>
        <end position="45"/>
    </location>
</feature>
<evidence type="ECO:0000256" key="5">
    <source>
        <dbReference type="ARBA" id="ARBA00022781"/>
    </source>
</evidence>
<keyword evidence="8 10" id="KW-0472">Membrane</keyword>
<sequence>MSTLPKDALNNPILRSDSSDNAPYFPIYVVTAVMAGVFVVGPIVVPRGPHRGLIRVSLMLTTISLWLFWVTIYIAQINPLMGPRMDNASLAWIGYCWGEDPKKVGLRLGLPPDSDIPELPVGPPEPPPEF</sequence>
<comment type="subcellular location">
    <subcellularLocation>
        <location evidence="1">Endomembrane system</location>
        <topology evidence="1">Multi-pass membrane protein</topology>
    </subcellularLocation>
</comment>
<evidence type="ECO:0000256" key="7">
    <source>
        <dbReference type="ARBA" id="ARBA00023065"/>
    </source>
</evidence>
<reference evidence="13 14" key="1">
    <citation type="submission" date="2020-04" db="EMBL/GenBank/DDBJ databases">
        <authorList>
            <person name="Wallbank WR R."/>
            <person name="Pardo Diaz C."/>
            <person name="Kozak K."/>
            <person name="Martin S."/>
            <person name="Jiggins C."/>
            <person name="Moest M."/>
            <person name="Warren A I."/>
            <person name="Byers J.R.P. K."/>
            <person name="Montejo-Kovacevich G."/>
            <person name="Yen C E."/>
        </authorList>
    </citation>
    <scope>NUCLEOTIDE SEQUENCE [LARGE SCALE GENOMIC DNA]</scope>
</reference>
<comment type="caution">
    <text evidence="11">The sequence shown here is derived from an EMBL/GenBank/DDBJ whole genome shotgun (WGS) entry which is preliminary data.</text>
</comment>
<evidence type="ECO:0000256" key="8">
    <source>
        <dbReference type="ARBA" id="ARBA00023136"/>
    </source>
</evidence>
<feature type="transmembrane region" description="Helical" evidence="10">
    <location>
        <begin position="52"/>
        <end position="75"/>
    </location>
</feature>
<keyword evidence="3" id="KW-0813">Transport</keyword>
<dbReference type="AlphaFoldDB" id="A0A8S0YWP6"/>
<evidence type="ECO:0000256" key="2">
    <source>
        <dbReference type="ARBA" id="ARBA00008328"/>
    </source>
</evidence>
<keyword evidence="4 10" id="KW-0812">Transmembrane</keyword>
<dbReference type="EMBL" id="CADEBD010000171">
    <property type="protein sequence ID" value="CAB3223872.1"/>
    <property type="molecule type" value="Genomic_DNA"/>
</dbReference>
<evidence type="ECO:0008006" key="15">
    <source>
        <dbReference type="Google" id="ProtNLM"/>
    </source>
</evidence>
<dbReference type="Proteomes" id="UP000494106">
    <property type="component" value="Unassembled WGS sequence"/>
</dbReference>
<evidence type="ECO:0000256" key="3">
    <source>
        <dbReference type="ARBA" id="ARBA00022448"/>
    </source>
</evidence>
<accession>A0A8S0YWP6</accession>
<evidence type="ECO:0000313" key="11">
    <source>
        <dbReference type="EMBL" id="CAB3223872.1"/>
    </source>
</evidence>
<evidence type="ECO:0000256" key="9">
    <source>
        <dbReference type="SAM" id="MobiDB-lite"/>
    </source>
</evidence>
<dbReference type="Pfam" id="PF05493">
    <property type="entry name" value="ATP_synt_H"/>
    <property type="match status" value="1"/>
</dbReference>
<dbReference type="Proteomes" id="UP000494256">
    <property type="component" value="Unassembled WGS sequence"/>
</dbReference>
<feature type="compositionally biased region" description="Pro residues" evidence="9">
    <location>
        <begin position="120"/>
        <end position="130"/>
    </location>
</feature>
<dbReference type="PANTHER" id="PTHR12263:SF0">
    <property type="entry name" value="V-TYPE PROTON ATPASE SUBUNIT"/>
    <property type="match status" value="1"/>
</dbReference>
<dbReference type="InterPro" id="IPR008389">
    <property type="entry name" value="ATPase_V0-cplx_e1/e2_su"/>
</dbReference>
<comment type="similarity">
    <text evidence="2">Belongs to the V-ATPase e1/e2 subunit family.</text>
</comment>
<evidence type="ECO:0000256" key="1">
    <source>
        <dbReference type="ARBA" id="ARBA00004127"/>
    </source>
</evidence>
<gene>
    <name evidence="12" type="ORF">APLA_LOCUS14245</name>
    <name evidence="11" type="ORF">APLA_LOCUS1604</name>
</gene>
<dbReference type="EMBL" id="CADEBC010000561">
    <property type="protein sequence ID" value="CAB3253695.1"/>
    <property type="molecule type" value="Genomic_DNA"/>
</dbReference>
<organism evidence="11 14">
    <name type="scientific">Arctia plantaginis</name>
    <name type="common">Wood tiger moth</name>
    <name type="synonym">Phalaena plantaginis</name>
    <dbReference type="NCBI Taxonomy" id="874455"/>
    <lineage>
        <taxon>Eukaryota</taxon>
        <taxon>Metazoa</taxon>
        <taxon>Ecdysozoa</taxon>
        <taxon>Arthropoda</taxon>
        <taxon>Hexapoda</taxon>
        <taxon>Insecta</taxon>
        <taxon>Pterygota</taxon>
        <taxon>Neoptera</taxon>
        <taxon>Endopterygota</taxon>
        <taxon>Lepidoptera</taxon>
        <taxon>Glossata</taxon>
        <taxon>Ditrysia</taxon>
        <taxon>Noctuoidea</taxon>
        <taxon>Erebidae</taxon>
        <taxon>Arctiinae</taxon>
        <taxon>Arctia</taxon>
    </lineage>
</organism>
<dbReference type="GO" id="GO:0046961">
    <property type="term" value="F:proton-transporting ATPase activity, rotational mechanism"/>
    <property type="evidence" value="ECO:0007669"/>
    <property type="project" value="InterPro"/>
</dbReference>
<evidence type="ECO:0000256" key="6">
    <source>
        <dbReference type="ARBA" id="ARBA00022989"/>
    </source>
</evidence>
<evidence type="ECO:0000313" key="12">
    <source>
        <dbReference type="EMBL" id="CAB3253695.1"/>
    </source>
</evidence>
<dbReference type="GO" id="GO:0033179">
    <property type="term" value="C:proton-transporting V-type ATPase, V0 domain"/>
    <property type="evidence" value="ECO:0007669"/>
    <property type="project" value="InterPro"/>
</dbReference>
<proteinExistence type="inferred from homology"/>
<dbReference type="GO" id="GO:0033181">
    <property type="term" value="C:plasma membrane proton-transporting V-type ATPase complex"/>
    <property type="evidence" value="ECO:0007669"/>
    <property type="project" value="TreeGrafter"/>
</dbReference>
<dbReference type="GO" id="GO:0012505">
    <property type="term" value="C:endomembrane system"/>
    <property type="evidence" value="ECO:0007669"/>
    <property type="project" value="UniProtKB-SubCell"/>
</dbReference>
<evidence type="ECO:0000256" key="10">
    <source>
        <dbReference type="SAM" id="Phobius"/>
    </source>
</evidence>
<dbReference type="OrthoDB" id="1508846at2759"/>
<dbReference type="PANTHER" id="PTHR12263">
    <property type="entry name" value="VACUOLAR ATP SYNTHASE SUBUNIT H"/>
    <property type="match status" value="1"/>
</dbReference>
<protein>
    <recommendedName>
        <fullName evidence="15">V-type proton ATPase subunit</fullName>
    </recommendedName>
</protein>
<keyword evidence="5" id="KW-0375">Hydrogen ion transport</keyword>
<name>A0A8S0YWP6_ARCPL</name>
<evidence type="ECO:0000313" key="14">
    <source>
        <dbReference type="Proteomes" id="UP000494256"/>
    </source>
</evidence>
<evidence type="ECO:0000313" key="13">
    <source>
        <dbReference type="Proteomes" id="UP000494106"/>
    </source>
</evidence>